<protein>
    <submittedName>
        <fullName evidence="1">Uncharacterized protein</fullName>
    </submittedName>
</protein>
<sequence>MRNAPIPKPHASLSNTKGLEKIGKAKTGADMRQAFSF</sequence>
<reference evidence="1" key="1">
    <citation type="submission" date="2014-09" db="EMBL/GenBank/DDBJ databases">
        <authorList>
            <person name="Magalhaes I.L.F."/>
            <person name="Oliveira U."/>
            <person name="Santos F.R."/>
            <person name="Vidigal T.H.D.A."/>
            <person name="Brescovit A.D."/>
            <person name="Santos A.J."/>
        </authorList>
    </citation>
    <scope>NUCLEOTIDE SEQUENCE</scope>
    <source>
        <tissue evidence="1">Shoot tissue taken approximately 20 cm above the soil surface</tissue>
    </source>
</reference>
<name>A0A0A9B2S5_ARUDO</name>
<proteinExistence type="predicted"/>
<evidence type="ECO:0000313" key="1">
    <source>
        <dbReference type="EMBL" id="JAD57636.1"/>
    </source>
</evidence>
<organism evidence="1">
    <name type="scientific">Arundo donax</name>
    <name type="common">Giant reed</name>
    <name type="synonym">Donax arundinaceus</name>
    <dbReference type="NCBI Taxonomy" id="35708"/>
    <lineage>
        <taxon>Eukaryota</taxon>
        <taxon>Viridiplantae</taxon>
        <taxon>Streptophyta</taxon>
        <taxon>Embryophyta</taxon>
        <taxon>Tracheophyta</taxon>
        <taxon>Spermatophyta</taxon>
        <taxon>Magnoliopsida</taxon>
        <taxon>Liliopsida</taxon>
        <taxon>Poales</taxon>
        <taxon>Poaceae</taxon>
        <taxon>PACMAD clade</taxon>
        <taxon>Arundinoideae</taxon>
        <taxon>Arundineae</taxon>
        <taxon>Arundo</taxon>
    </lineage>
</organism>
<dbReference type="AlphaFoldDB" id="A0A0A9B2S5"/>
<accession>A0A0A9B2S5</accession>
<reference evidence="1" key="2">
    <citation type="journal article" date="2015" name="Data Brief">
        <title>Shoot transcriptome of the giant reed, Arundo donax.</title>
        <authorList>
            <person name="Barrero R.A."/>
            <person name="Guerrero F.D."/>
            <person name="Moolhuijzen P."/>
            <person name="Goolsby J.A."/>
            <person name="Tidwell J."/>
            <person name="Bellgard S.E."/>
            <person name="Bellgard M.I."/>
        </authorList>
    </citation>
    <scope>NUCLEOTIDE SEQUENCE</scope>
    <source>
        <tissue evidence="1">Shoot tissue taken approximately 20 cm above the soil surface</tissue>
    </source>
</reference>
<dbReference type="EMBL" id="GBRH01240259">
    <property type="protein sequence ID" value="JAD57636.1"/>
    <property type="molecule type" value="Transcribed_RNA"/>
</dbReference>